<organism evidence="2 3">
    <name type="scientific">Setaria digitata</name>
    <dbReference type="NCBI Taxonomy" id="48799"/>
    <lineage>
        <taxon>Eukaryota</taxon>
        <taxon>Metazoa</taxon>
        <taxon>Ecdysozoa</taxon>
        <taxon>Nematoda</taxon>
        <taxon>Chromadorea</taxon>
        <taxon>Rhabditida</taxon>
        <taxon>Spirurina</taxon>
        <taxon>Spiruromorpha</taxon>
        <taxon>Filarioidea</taxon>
        <taxon>Setariidae</taxon>
        <taxon>Setaria</taxon>
    </lineage>
</organism>
<reference evidence="3" key="1">
    <citation type="submission" date="2022-11" db="UniProtKB">
        <authorList>
            <consortium name="WormBaseParasite"/>
        </authorList>
    </citation>
    <scope>IDENTIFICATION</scope>
</reference>
<dbReference type="WBParaSite" id="sdigi.contig324.g7452.t1">
    <property type="protein sequence ID" value="sdigi.contig324.g7452.t1"/>
    <property type="gene ID" value="sdigi.contig324.g7452"/>
</dbReference>
<accession>A0A915PX96</accession>
<proteinExistence type="predicted"/>
<evidence type="ECO:0000313" key="2">
    <source>
        <dbReference type="Proteomes" id="UP000887581"/>
    </source>
</evidence>
<evidence type="ECO:0000313" key="3">
    <source>
        <dbReference type="WBParaSite" id="sdigi.contig324.g7452.t1"/>
    </source>
</evidence>
<dbReference type="AlphaFoldDB" id="A0A915PX96"/>
<name>A0A915PX96_9BILA</name>
<feature type="compositionally biased region" description="Basic and acidic residues" evidence="1">
    <location>
        <begin position="10"/>
        <end position="19"/>
    </location>
</feature>
<protein>
    <submittedName>
        <fullName evidence="3">Uncharacterized protein</fullName>
    </submittedName>
</protein>
<keyword evidence="2" id="KW-1185">Reference proteome</keyword>
<sequence length="33" mass="3690">MFIGQQPESNETKTDDFRKQPPPPLDSADDGDL</sequence>
<dbReference type="Proteomes" id="UP000887581">
    <property type="component" value="Unplaced"/>
</dbReference>
<feature type="region of interest" description="Disordered" evidence="1">
    <location>
        <begin position="1"/>
        <end position="33"/>
    </location>
</feature>
<evidence type="ECO:0000256" key="1">
    <source>
        <dbReference type="SAM" id="MobiDB-lite"/>
    </source>
</evidence>